<evidence type="ECO:0000256" key="1">
    <source>
        <dbReference type="SAM" id="MobiDB-lite"/>
    </source>
</evidence>
<keyword evidence="2" id="KW-1185">Reference proteome</keyword>
<sequence length="109" mass="11624">MVPSGKASVQNHARKWRISLAKTGSTLRLQSPLPPFGTCNYVQSSVSLRPGANVACAKNGTSGTSGPRKRASQPKRAFPIHEAPKCVLLIAAVVRGEICHLVLSGTRYE</sequence>
<evidence type="ECO:0000313" key="2">
    <source>
        <dbReference type="Proteomes" id="UP000095287"/>
    </source>
</evidence>
<dbReference type="Proteomes" id="UP000095287">
    <property type="component" value="Unplaced"/>
</dbReference>
<protein>
    <submittedName>
        <fullName evidence="3">Uncharacterized protein</fullName>
    </submittedName>
</protein>
<evidence type="ECO:0000313" key="3">
    <source>
        <dbReference type="WBParaSite" id="L893_g14772.t1"/>
    </source>
</evidence>
<dbReference type="AlphaFoldDB" id="A0A1I7YCL0"/>
<accession>A0A1I7YCL0</accession>
<dbReference type="WBParaSite" id="L893_g14772.t1">
    <property type="protein sequence ID" value="L893_g14772.t1"/>
    <property type="gene ID" value="L893_g14772"/>
</dbReference>
<feature type="region of interest" description="Disordered" evidence="1">
    <location>
        <begin position="57"/>
        <end position="76"/>
    </location>
</feature>
<reference evidence="3" key="1">
    <citation type="submission" date="2016-11" db="UniProtKB">
        <authorList>
            <consortium name="WormBaseParasite"/>
        </authorList>
    </citation>
    <scope>IDENTIFICATION</scope>
</reference>
<organism evidence="2 3">
    <name type="scientific">Steinernema glaseri</name>
    <dbReference type="NCBI Taxonomy" id="37863"/>
    <lineage>
        <taxon>Eukaryota</taxon>
        <taxon>Metazoa</taxon>
        <taxon>Ecdysozoa</taxon>
        <taxon>Nematoda</taxon>
        <taxon>Chromadorea</taxon>
        <taxon>Rhabditida</taxon>
        <taxon>Tylenchina</taxon>
        <taxon>Panagrolaimomorpha</taxon>
        <taxon>Strongyloidoidea</taxon>
        <taxon>Steinernematidae</taxon>
        <taxon>Steinernema</taxon>
    </lineage>
</organism>
<name>A0A1I7YCL0_9BILA</name>
<proteinExistence type="predicted"/>